<reference evidence="2 3" key="1">
    <citation type="journal article" date="2023" name="Sci. Data">
        <title>Genome assembly of the Korean intertidal mud-creeper Batillaria attramentaria.</title>
        <authorList>
            <person name="Patra A.K."/>
            <person name="Ho P.T."/>
            <person name="Jun S."/>
            <person name="Lee S.J."/>
            <person name="Kim Y."/>
            <person name="Won Y.J."/>
        </authorList>
    </citation>
    <scope>NUCLEOTIDE SEQUENCE [LARGE SCALE GENOMIC DNA]</scope>
    <source>
        <strain evidence="2">Wonlab-2016</strain>
    </source>
</reference>
<name>A0ABD0LQD9_9CAEN</name>
<organism evidence="2 3">
    <name type="scientific">Batillaria attramentaria</name>
    <dbReference type="NCBI Taxonomy" id="370345"/>
    <lineage>
        <taxon>Eukaryota</taxon>
        <taxon>Metazoa</taxon>
        <taxon>Spiralia</taxon>
        <taxon>Lophotrochozoa</taxon>
        <taxon>Mollusca</taxon>
        <taxon>Gastropoda</taxon>
        <taxon>Caenogastropoda</taxon>
        <taxon>Sorbeoconcha</taxon>
        <taxon>Cerithioidea</taxon>
        <taxon>Batillariidae</taxon>
        <taxon>Batillaria</taxon>
    </lineage>
</organism>
<dbReference type="Proteomes" id="UP001519460">
    <property type="component" value="Unassembled WGS sequence"/>
</dbReference>
<feature type="non-terminal residue" evidence="2">
    <location>
        <position position="1"/>
    </location>
</feature>
<comment type="caution">
    <text evidence="2">The sequence shown here is derived from an EMBL/GenBank/DDBJ whole genome shotgun (WGS) entry which is preliminary data.</text>
</comment>
<gene>
    <name evidence="2" type="ORF">BaRGS_00007713</name>
</gene>
<feature type="compositionally biased region" description="Basic and acidic residues" evidence="1">
    <location>
        <begin position="240"/>
        <end position="260"/>
    </location>
</feature>
<evidence type="ECO:0000313" key="2">
    <source>
        <dbReference type="EMBL" id="KAK7501228.1"/>
    </source>
</evidence>
<keyword evidence="3" id="KW-1185">Reference proteome</keyword>
<accession>A0ABD0LQD9</accession>
<dbReference type="AlphaFoldDB" id="A0ABD0LQD9"/>
<sequence>TFVLHSDDVHHMGTADKRRKSVRSAWRGWAGAASDTMCAGDLSDSTGFDSDSLSQEVQSFRPTGNGSERSRTSTENDYASVIWESVGSTAGFSVGLNIGSTEPRYRQSQKIASLMDQDLSLMKQLLTLNEEIEQLKWRRRYCWSRSSVLTSSGDVDLGSAADFTSSETSIGWWAESGDLPAKYPSPSTLSLQMDHGRLSVYDEEDPTGTFNRRSARSKGILKAAMAAASSCHTTPQKTAGDPKGDFKERESFDSGIHEGYSDTLMRTNSVTEVTHL</sequence>
<protein>
    <submittedName>
        <fullName evidence="2">Uncharacterized protein</fullName>
    </submittedName>
</protein>
<feature type="compositionally biased region" description="Polar residues" evidence="1">
    <location>
        <begin position="47"/>
        <end position="67"/>
    </location>
</feature>
<proteinExistence type="predicted"/>
<feature type="region of interest" description="Disordered" evidence="1">
    <location>
        <begin position="47"/>
        <end position="73"/>
    </location>
</feature>
<evidence type="ECO:0000256" key="1">
    <source>
        <dbReference type="SAM" id="MobiDB-lite"/>
    </source>
</evidence>
<evidence type="ECO:0000313" key="3">
    <source>
        <dbReference type="Proteomes" id="UP001519460"/>
    </source>
</evidence>
<dbReference type="EMBL" id="JACVVK020000033">
    <property type="protein sequence ID" value="KAK7501228.1"/>
    <property type="molecule type" value="Genomic_DNA"/>
</dbReference>
<feature type="compositionally biased region" description="Polar residues" evidence="1">
    <location>
        <begin position="264"/>
        <end position="276"/>
    </location>
</feature>
<feature type="region of interest" description="Disordered" evidence="1">
    <location>
        <begin position="227"/>
        <end position="276"/>
    </location>
</feature>